<gene>
    <name evidence="3" type="ORF">TRFO_43089</name>
</gene>
<dbReference type="RefSeq" id="XP_068367477.1">
    <property type="nucleotide sequence ID" value="XM_068514622.1"/>
</dbReference>
<dbReference type="Proteomes" id="UP000179807">
    <property type="component" value="Unassembled WGS sequence"/>
</dbReference>
<dbReference type="OrthoDB" id="409625at2759"/>
<sequence length="58" mass="6577">MNIHLRDAEEYTTIGGESEGKVGDVLIRCNNILHIRPKPENYPENPIPKDAVCEDDEQ</sequence>
<feature type="domain" description="Sm" evidence="2">
    <location>
        <begin position="1"/>
        <end position="41"/>
    </location>
</feature>
<proteinExistence type="predicted"/>
<feature type="region of interest" description="Disordered" evidence="1">
    <location>
        <begin position="38"/>
        <end position="58"/>
    </location>
</feature>
<reference evidence="3" key="1">
    <citation type="submission" date="2016-10" db="EMBL/GenBank/DDBJ databases">
        <authorList>
            <person name="Benchimol M."/>
            <person name="Almeida L.G."/>
            <person name="Vasconcelos A.T."/>
            <person name="Perreira-Neves A."/>
            <person name="Rosa I.A."/>
            <person name="Tasca T."/>
            <person name="Bogo M.R."/>
            <person name="de Souza W."/>
        </authorList>
    </citation>
    <scope>NUCLEOTIDE SEQUENCE [LARGE SCALE GENOMIC DNA]</scope>
    <source>
        <strain evidence="3">K</strain>
    </source>
</reference>
<keyword evidence="4" id="KW-1185">Reference proteome</keyword>
<evidence type="ECO:0000256" key="1">
    <source>
        <dbReference type="SAM" id="MobiDB-lite"/>
    </source>
</evidence>
<dbReference type="VEuPathDB" id="TrichDB:TRFO_43089"/>
<dbReference type="PROSITE" id="PS52002">
    <property type="entry name" value="SM"/>
    <property type="match status" value="1"/>
</dbReference>
<dbReference type="EMBL" id="MLAK01000387">
    <property type="protein sequence ID" value="OHT14341.1"/>
    <property type="molecule type" value="Genomic_DNA"/>
</dbReference>
<dbReference type="Pfam" id="PF01423">
    <property type="entry name" value="LSM"/>
    <property type="match status" value="1"/>
</dbReference>
<evidence type="ECO:0000259" key="2">
    <source>
        <dbReference type="PROSITE" id="PS52002"/>
    </source>
</evidence>
<dbReference type="GeneID" id="94849326"/>
<dbReference type="Gene3D" id="2.30.30.100">
    <property type="match status" value="1"/>
</dbReference>
<dbReference type="GO" id="GO:0003723">
    <property type="term" value="F:RNA binding"/>
    <property type="evidence" value="ECO:0007669"/>
    <property type="project" value="InterPro"/>
</dbReference>
<dbReference type="SUPFAM" id="SSF50182">
    <property type="entry name" value="Sm-like ribonucleoproteins"/>
    <property type="match status" value="1"/>
</dbReference>
<dbReference type="InterPro" id="IPR047575">
    <property type="entry name" value="Sm"/>
</dbReference>
<comment type="caution">
    <text evidence="3">The sequence shown here is derived from an EMBL/GenBank/DDBJ whole genome shotgun (WGS) entry which is preliminary data.</text>
</comment>
<evidence type="ECO:0000313" key="3">
    <source>
        <dbReference type="EMBL" id="OHT14341.1"/>
    </source>
</evidence>
<protein>
    <recommendedName>
        <fullName evidence="2">Sm domain-containing protein</fullName>
    </recommendedName>
</protein>
<organism evidence="3 4">
    <name type="scientific">Tritrichomonas foetus</name>
    <dbReference type="NCBI Taxonomy" id="1144522"/>
    <lineage>
        <taxon>Eukaryota</taxon>
        <taxon>Metamonada</taxon>
        <taxon>Parabasalia</taxon>
        <taxon>Tritrichomonadida</taxon>
        <taxon>Tritrichomonadidae</taxon>
        <taxon>Tritrichomonas</taxon>
    </lineage>
</organism>
<dbReference type="AlphaFoldDB" id="A0A1J4KXQ5"/>
<accession>A0A1J4KXQ5</accession>
<dbReference type="InterPro" id="IPR010920">
    <property type="entry name" value="LSM_dom_sf"/>
</dbReference>
<evidence type="ECO:0000313" key="4">
    <source>
        <dbReference type="Proteomes" id="UP000179807"/>
    </source>
</evidence>
<name>A0A1J4KXQ5_9EUKA</name>
<dbReference type="InterPro" id="IPR001163">
    <property type="entry name" value="Sm_dom_euk/arc"/>
</dbReference>